<feature type="compositionally biased region" description="Basic and acidic residues" evidence="1">
    <location>
        <begin position="46"/>
        <end position="61"/>
    </location>
</feature>
<accession>A0AAN7VZP8</accession>
<comment type="caution">
    <text evidence="2">The sequence shown here is derived from an EMBL/GenBank/DDBJ whole genome shotgun (WGS) entry which is preliminary data.</text>
</comment>
<reference evidence="2" key="1">
    <citation type="submission" date="2023-08" db="EMBL/GenBank/DDBJ databases">
        <title>Black Yeasts Isolated from many extreme environments.</title>
        <authorList>
            <person name="Coleine C."/>
            <person name="Stajich J.E."/>
            <person name="Selbmann L."/>
        </authorList>
    </citation>
    <scope>NUCLEOTIDE SEQUENCE</scope>
    <source>
        <strain evidence="2">CCFEE 5810</strain>
    </source>
</reference>
<organism evidence="2 3">
    <name type="scientific">Elasticomyces elasticus</name>
    <dbReference type="NCBI Taxonomy" id="574655"/>
    <lineage>
        <taxon>Eukaryota</taxon>
        <taxon>Fungi</taxon>
        <taxon>Dikarya</taxon>
        <taxon>Ascomycota</taxon>
        <taxon>Pezizomycotina</taxon>
        <taxon>Dothideomycetes</taxon>
        <taxon>Dothideomycetidae</taxon>
        <taxon>Mycosphaerellales</taxon>
        <taxon>Teratosphaeriaceae</taxon>
        <taxon>Elasticomyces</taxon>
    </lineage>
</organism>
<dbReference type="AlphaFoldDB" id="A0AAN7VZP8"/>
<evidence type="ECO:0000313" key="2">
    <source>
        <dbReference type="EMBL" id="KAK5692891.1"/>
    </source>
</evidence>
<gene>
    <name evidence="2" type="ORF">LTR97_010367</name>
</gene>
<name>A0AAN7VZP8_9PEZI</name>
<dbReference type="Proteomes" id="UP001310594">
    <property type="component" value="Unassembled WGS sequence"/>
</dbReference>
<protein>
    <submittedName>
        <fullName evidence="2">Uncharacterized protein</fullName>
    </submittedName>
</protein>
<evidence type="ECO:0000256" key="1">
    <source>
        <dbReference type="SAM" id="MobiDB-lite"/>
    </source>
</evidence>
<dbReference type="EMBL" id="JAVRQU010000018">
    <property type="protein sequence ID" value="KAK5692891.1"/>
    <property type="molecule type" value="Genomic_DNA"/>
</dbReference>
<feature type="region of interest" description="Disordered" evidence="1">
    <location>
        <begin position="46"/>
        <end position="75"/>
    </location>
</feature>
<sequence length="119" mass="13505">MRPKHGKAIRLRNLALRGREKAQRACKEAEDSCAKMEEECTKAVLDEQGAGERRDEAKSARDAAQAALEDSQKEQRRLVEAREELDGKCETAMQQLEYITAEPPRSQSAYDEHVRVNFS</sequence>
<evidence type="ECO:0000313" key="3">
    <source>
        <dbReference type="Proteomes" id="UP001310594"/>
    </source>
</evidence>
<proteinExistence type="predicted"/>